<feature type="transmembrane region" description="Helical" evidence="7">
    <location>
        <begin position="294"/>
        <end position="313"/>
    </location>
</feature>
<dbReference type="EMBL" id="BMCU01000008">
    <property type="protein sequence ID" value="GGG28604.1"/>
    <property type="molecule type" value="Genomic_DNA"/>
</dbReference>
<dbReference type="GO" id="GO:0022857">
    <property type="term" value="F:transmembrane transporter activity"/>
    <property type="evidence" value="ECO:0007669"/>
    <property type="project" value="InterPro"/>
</dbReference>
<reference evidence="8" key="1">
    <citation type="journal article" date="2014" name="Int. J. Syst. Evol. Microbiol.">
        <title>Complete genome sequence of Corynebacterium casei LMG S-19264T (=DSM 44701T), isolated from a smear-ripened cheese.</title>
        <authorList>
            <consortium name="US DOE Joint Genome Institute (JGI-PGF)"/>
            <person name="Walter F."/>
            <person name="Albersmeier A."/>
            <person name="Kalinowski J."/>
            <person name="Ruckert C."/>
        </authorList>
    </citation>
    <scope>NUCLEOTIDE SEQUENCE</scope>
    <source>
        <strain evidence="8">CCM 7905</strain>
    </source>
</reference>
<evidence type="ECO:0000256" key="6">
    <source>
        <dbReference type="SAM" id="MobiDB-lite"/>
    </source>
</evidence>
<evidence type="ECO:0000313" key="9">
    <source>
        <dbReference type="Proteomes" id="UP000654257"/>
    </source>
</evidence>
<keyword evidence="2" id="KW-1003">Cell membrane</keyword>
<feature type="transmembrane region" description="Helical" evidence="7">
    <location>
        <begin position="64"/>
        <end position="86"/>
    </location>
</feature>
<dbReference type="NCBIfam" id="NF008630">
    <property type="entry name" value="PRK11618.1"/>
    <property type="match status" value="1"/>
</dbReference>
<organism evidence="8 9">
    <name type="scientific">Rhodococcoides trifolii</name>
    <dbReference type="NCBI Taxonomy" id="908250"/>
    <lineage>
        <taxon>Bacteria</taxon>
        <taxon>Bacillati</taxon>
        <taxon>Actinomycetota</taxon>
        <taxon>Actinomycetes</taxon>
        <taxon>Mycobacteriales</taxon>
        <taxon>Nocardiaceae</taxon>
        <taxon>Rhodococcoides</taxon>
    </lineage>
</organism>
<protein>
    <submittedName>
        <fullName evidence="8">Sugar ABC transporter permease</fullName>
    </submittedName>
</protein>
<comment type="caution">
    <text evidence="8">The sequence shown here is derived from an EMBL/GenBank/DDBJ whole genome shotgun (WGS) entry which is preliminary data.</text>
</comment>
<evidence type="ECO:0000256" key="1">
    <source>
        <dbReference type="ARBA" id="ARBA00004651"/>
    </source>
</evidence>
<feature type="transmembrane region" description="Helical" evidence="7">
    <location>
        <begin position="117"/>
        <end position="140"/>
    </location>
</feature>
<feature type="transmembrane region" description="Helical" evidence="7">
    <location>
        <begin position="240"/>
        <end position="261"/>
    </location>
</feature>
<dbReference type="CDD" id="cd06579">
    <property type="entry name" value="TM_PBP1_transp_AraH_like"/>
    <property type="match status" value="1"/>
</dbReference>
<dbReference type="PANTHER" id="PTHR32196">
    <property type="entry name" value="ABC TRANSPORTER PERMEASE PROTEIN YPHD-RELATED-RELATED"/>
    <property type="match status" value="1"/>
</dbReference>
<feature type="transmembrane region" description="Helical" evidence="7">
    <location>
        <begin position="319"/>
        <end position="340"/>
    </location>
</feature>
<feature type="compositionally biased region" description="Low complexity" evidence="6">
    <location>
        <begin position="1"/>
        <end position="14"/>
    </location>
</feature>
<feature type="transmembrane region" description="Helical" evidence="7">
    <location>
        <begin position="190"/>
        <end position="210"/>
    </location>
</feature>
<accession>A0A917G8D5</accession>
<gene>
    <name evidence="8" type="ORF">GCM10007304_48080</name>
</gene>
<dbReference type="GO" id="GO:0005886">
    <property type="term" value="C:plasma membrane"/>
    <property type="evidence" value="ECO:0007669"/>
    <property type="project" value="UniProtKB-SubCell"/>
</dbReference>
<keyword evidence="9" id="KW-1185">Reference proteome</keyword>
<reference evidence="8" key="2">
    <citation type="submission" date="2020-09" db="EMBL/GenBank/DDBJ databases">
        <authorList>
            <person name="Sun Q."/>
            <person name="Sedlacek I."/>
        </authorList>
    </citation>
    <scope>NUCLEOTIDE SEQUENCE</scope>
    <source>
        <strain evidence="8">CCM 7905</strain>
    </source>
</reference>
<dbReference type="PANTHER" id="PTHR32196:SF63">
    <property type="entry name" value="INNER MEMBRANE ABC TRANSPORTER PERMEASE PROTEIN YJFF"/>
    <property type="match status" value="1"/>
</dbReference>
<evidence type="ECO:0000256" key="3">
    <source>
        <dbReference type="ARBA" id="ARBA00022692"/>
    </source>
</evidence>
<feature type="transmembrane region" description="Helical" evidence="7">
    <location>
        <begin position="267"/>
        <end position="287"/>
    </location>
</feature>
<feature type="transmembrane region" description="Helical" evidence="7">
    <location>
        <begin position="147"/>
        <end position="170"/>
    </location>
</feature>
<evidence type="ECO:0000256" key="2">
    <source>
        <dbReference type="ARBA" id="ARBA00022475"/>
    </source>
</evidence>
<dbReference type="Pfam" id="PF02653">
    <property type="entry name" value="BPD_transp_2"/>
    <property type="match status" value="1"/>
</dbReference>
<evidence type="ECO:0000256" key="7">
    <source>
        <dbReference type="SAM" id="Phobius"/>
    </source>
</evidence>
<keyword evidence="4 7" id="KW-1133">Transmembrane helix</keyword>
<feature type="transmembrane region" description="Helical" evidence="7">
    <location>
        <begin position="35"/>
        <end position="52"/>
    </location>
</feature>
<proteinExistence type="predicted"/>
<sequence length="355" mass="37187">MSDLLTAPQSSTPTAPAPAPSTWDRLRRYSPPSRFLPVIATVALFVGLFGLGEFRYSGFADPQVFLSLLIDNSFLIVLAVGMTFVILTGGIDLSVGSVVALSTMIAARTLQLGWPPLLVMAVVLMCGTLLGATMGVLIHYLQIQPFVATLAGMFLARGLCYMIGVESIPITDDTFSSVAFAVVELPGGYTITWSVVIALVVVAIAAYVLACTRFGRSVYGIGGNEASALLMGLNVSAVKVGVYAISGFCAALGGLLFSFYALSGYSLHAVGMELDAIAAVVIGGTLLTGGRGYVVGSLIGVLILGAIQTFIAFDGTLSSWWTRITIGTLLLVFVVAQRLLTGGKVGGRSIRVRRR</sequence>
<dbReference type="AlphaFoldDB" id="A0A917G8D5"/>
<keyword evidence="3 7" id="KW-0812">Transmembrane</keyword>
<dbReference type="Proteomes" id="UP000654257">
    <property type="component" value="Unassembled WGS sequence"/>
</dbReference>
<keyword evidence="5 7" id="KW-0472">Membrane</keyword>
<evidence type="ECO:0000256" key="5">
    <source>
        <dbReference type="ARBA" id="ARBA00023136"/>
    </source>
</evidence>
<evidence type="ECO:0000313" key="8">
    <source>
        <dbReference type="EMBL" id="GGG28604.1"/>
    </source>
</evidence>
<dbReference type="InterPro" id="IPR001851">
    <property type="entry name" value="ABC_transp_permease"/>
</dbReference>
<feature type="region of interest" description="Disordered" evidence="6">
    <location>
        <begin position="1"/>
        <end position="24"/>
    </location>
</feature>
<name>A0A917G8D5_9NOCA</name>
<evidence type="ECO:0000256" key="4">
    <source>
        <dbReference type="ARBA" id="ARBA00022989"/>
    </source>
</evidence>
<comment type="subcellular location">
    <subcellularLocation>
        <location evidence="1">Cell membrane</location>
        <topology evidence="1">Multi-pass membrane protein</topology>
    </subcellularLocation>
</comment>